<dbReference type="EMBL" id="BAAALT010000032">
    <property type="protein sequence ID" value="GAA1792419.1"/>
    <property type="molecule type" value="Genomic_DNA"/>
</dbReference>
<dbReference type="InterPro" id="IPR036457">
    <property type="entry name" value="PPM-type-like_dom_sf"/>
</dbReference>
<keyword evidence="2" id="KW-0597">Phosphoprotein</keyword>
<sequence>MTETGTALVVDDTPSKRYVLASWLRRAGFTIIEAETGAEALTRVGSERVDVVILDVKLPDMSGFDVCERIKGLPEHAATPVVHVSAAAVNVVDRTHGLSRGADAYLVEPIDPDELLATVQAVLRYARARQRAERMASRLAKLARLADGLYTETDLRPLLRAAVVGTADIFGSPAMICTCPEDGPGFCAAVDGPGAEPRVVTWTGDGFAVGVGSRLAERPASDWPGVAWPGDAKVHTLGVRLRADRPAVYVVVPRQTTDDGEPVLTQVGQSIVAAIESARAYTQEHQLALTLQRSLLPPRLPAVPGYQVAVRYVPASDQAEIGGDFYELCRIDERVAVAVGDVAGHSLHAATIMAELRHATRAYLAEGHSPAAVLDRLNQLLLRLIPDEMATLCLLDLDPATGAARLANAGHPPPLLIDADGGRYLRDRTPLLGLPGTTARESPVTLNPGALLVLYTDGLIERRGRSLDEGLDALAAAAAHLDDDLETYCDRLLADVGPTEPDDDIAIVVLRRTH</sequence>
<feature type="modified residue" description="4-aspartylphosphate" evidence="2">
    <location>
        <position position="55"/>
    </location>
</feature>
<proteinExistence type="predicted"/>
<feature type="domain" description="Response regulatory" evidence="3">
    <location>
        <begin position="6"/>
        <end position="123"/>
    </location>
</feature>
<dbReference type="RefSeq" id="WP_344127284.1">
    <property type="nucleotide sequence ID" value="NZ_BAAALT010000032.1"/>
</dbReference>
<dbReference type="Pfam" id="PF07228">
    <property type="entry name" value="SpoIIE"/>
    <property type="match status" value="1"/>
</dbReference>
<dbReference type="SUPFAM" id="SSF52172">
    <property type="entry name" value="CheY-like"/>
    <property type="match status" value="1"/>
</dbReference>
<dbReference type="InterPro" id="IPR052016">
    <property type="entry name" value="Bact_Sigma-Reg"/>
</dbReference>
<evidence type="ECO:0000259" key="3">
    <source>
        <dbReference type="PROSITE" id="PS50110"/>
    </source>
</evidence>
<dbReference type="InterPro" id="IPR001932">
    <property type="entry name" value="PPM-type_phosphatase-like_dom"/>
</dbReference>
<name>A0ABP4XRJ3_9ACTN</name>
<dbReference type="InterPro" id="IPR001789">
    <property type="entry name" value="Sig_transdc_resp-reg_receiver"/>
</dbReference>
<accession>A0ABP4XRJ3</accession>
<evidence type="ECO:0000256" key="2">
    <source>
        <dbReference type="PROSITE-ProRule" id="PRU00169"/>
    </source>
</evidence>
<comment type="caution">
    <text evidence="4">The sequence shown here is derived from an EMBL/GenBank/DDBJ whole genome shotgun (WGS) entry which is preliminary data.</text>
</comment>
<dbReference type="SUPFAM" id="SSF81606">
    <property type="entry name" value="PP2C-like"/>
    <property type="match status" value="1"/>
</dbReference>
<protein>
    <recommendedName>
        <fullName evidence="3">Response regulatory domain-containing protein</fullName>
    </recommendedName>
</protein>
<dbReference type="PANTHER" id="PTHR43156:SF2">
    <property type="entry name" value="STAGE II SPORULATION PROTEIN E"/>
    <property type="match status" value="1"/>
</dbReference>
<organism evidence="4 5">
    <name type="scientific">Luedemannella flava</name>
    <dbReference type="NCBI Taxonomy" id="349316"/>
    <lineage>
        <taxon>Bacteria</taxon>
        <taxon>Bacillati</taxon>
        <taxon>Actinomycetota</taxon>
        <taxon>Actinomycetes</taxon>
        <taxon>Micromonosporales</taxon>
        <taxon>Micromonosporaceae</taxon>
        <taxon>Luedemannella</taxon>
    </lineage>
</organism>
<dbReference type="SMART" id="SM00331">
    <property type="entry name" value="PP2C_SIG"/>
    <property type="match status" value="1"/>
</dbReference>
<dbReference type="PANTHER" id="PTHR43156">
    <property type="entry name" value="STAGE II SPORULATION PROTEIN E-RELATED"/>
    <property type="match status" value="1"/>
</dbReference>
<gene>
    <name evidence="4" type="ORF">GCM10009682_12930</name>
</gene>
<dbReference type="Pfam" id="PF00072">
    <property type="entry name" value="Response_reg"/>
    <property type="match status" value="1"/>
</dbReference>
<dbReference type="Gene3D" id="3.40.50.2300">
    <property type="match status" value="1"/>
</dbReference>
<dbReference type="InterPro" id="IPR011006">
    <property type="entry name" value="CheY-like_superfamily"/>
</dbReference>
<dbReference type="PROSITE" id="PS50110">
    <property type="entry name" value="RESPONSE_REGULATORY"/>
    <property type="match status" value="1"/>
</dbReference>
<dbReference type="SMART" id="SM00448">
    <property type="entry name" value="REC"/>
    <property type="match status" value="1"/>
</dbReference>
<evidence type="ECO:0000313" key="5">
    <source>
        <dbReference type="Proteomes" id="UP001500218"/>
    </source>
</evidence>
<keyword evidence="1" id="KW-0378">Hydrolase</keyword>
<dbReference type="Gene3D" id="3.60.40.10">
    <property type="entry name" value="PPM-type phosphatase domain"/>
    <property type="match status" value="1"/>
</dbReference>
<keyword evidence="5" id="KW-1185">Reference proteome</keyword>
<reference evidence="5" key="1">
    <citation type="journal article" date="2019" name="Int. J. Syst. Evol. Microbiol.">
        <title>The Global Catalogue of Microorganisms (GCM) 10K type strain sequencing project: providing services to taxonomists for standard genome sequencing and annotation.</title>
        <authorList>
            <consortium name="The Broad Institute Genomics Platform"/>
            <consortium name="The Broad Institute Genome Sequencing Center for Infectious Disease"/>
            <person name="Wu L."/>
            <person name="Ma J."/>
        </authorList>
    </citation>
    <scope>NUCLEOTIDE SEQUENCE [LARGE SCALE GENOMIC DNA]</scope>
    <source>
        <strain evidence="5">JCM 13250</strain>
    </source>
</reference>
<dbReference type="Proteomes" id="UP001500218">
    <property type="component" value="Unassembled WGS sequence"/>
</dbReference>
<evidence type="ECO:0000313" key="4">
    <source>
        <dbReference type="EMBL" id="GAA1792419.1"/>
    </source>
</evidence>
<evidence type="ECO:0000256" key="1">
    <source>
        <dbReference type="ARBA" id="ARBA00022801"/>
    </source>
</evidence>